<evidence type="ECO:0000313" key="3">
    <source>
        <dbReference type="Proteomes" id="UP000068382"/>
    </source>
</evidence>
<dbReference type="Pfam" id="PF01471">
    <property type="entry name" value="PG_binding_1"/>
    <property type="match status" value="1"/>
</dbReference>
<dbReference type="InterPro" id="IPR036365">
    <property type="entry name" value="PGBD-like_sf"/>
</dbReference>
<reference evidence="2 3" key="1">
    <citation type="submission" date="2015-12" db="EMBL/GenBank/DDBJ databases">
        <title>Genome sequence of the marine Rhodobacteraceae strain O3.65, Candidatus Tritonibacter horizontis.</title>
        <authorList>
            <person name="Poehlein A."/>
            <person name="Giebel H.A."/>
            <person name="Voget S."/>
            <person name="Brinkhoff T."/>
        </authorList>
    </citation>
    <scope>NUCLEOTIDE SEQUENCE [LARGE SCALE GENOMIC DNA]</scope>
    <source>
        <strain evidence="2 3">O3.65</strain>
    </source>
</reference>
<dbReference type="Proteomes" id="UP000068382">
    <property type="component" value="Unassembled WGS sequence"/>
</dbReference>
<dbReference type="SUPFAM" id="SSF47090">
    <property type="entry name" value="PGBD-like"/>
    <property type="match status" value="1"/>
</dbReference>
<evidence type="ECO:0000259" key="1">
    <source>
        <dbReference type="Pfam" id="PF01471"/>
    </source>
</evidence>
<accession>A0A132BZD9</accession>
<proteinExistence type="predicted"/>
<dbReference type="InterPro" id="IPR036366">
    <property type="entry name" value="PGBDSf"/>
</dbReference>
<dbReference type="RefSeq" id="WP_165595901.1">
    <property type="nucleotide sequence ID" value="NZ_LPUY01000057.1"/>
</dbReference>
<name>A0A132BZD9_9RHOB</name>
<dbReference type="AlphaFoldDB" id="A0A132BZD9"/>
<comment type="caution">
    <text evidence="2">The sequence shown here is derived from an EMBL/GenBank/DDBJ whole genome shotgun (WGS) entry which is preliminary data.</text>
</comment>
<gene>
    <name evidence="2" type="ORF">TRIHO_19140</name>
</gene>
<dbReference type="PATRIC" id="fig|1768241.3.peg.2011"/>
<sequence length="200" mass="21046">MSALPPLPFGPSSLGLRPLSSRLIRIRSRVGPQVRLRALGPSLALLSLLAGCVPPPPFAGVGRTAPPGAPPGTCWDTVIVPARVETVTDQVMVAPAVKATDGRVLEPAKFTSETRQEITRPREETYFQTPCPHALSPDYIASLQRALAARGTYSGAITGALSAETRAAIRAYQTPLGIDSDTLSLRAARSLGLSAVELTE</sequence>
<organism evidence="2 3">
    <name type="scientific">Tritonibacter horizontis</name>
    <dbReference type="NCBI Taxonomy" id="1768241"/>
    <lineage>
        <taxon>Bacteria</taxon>
        <taxon>Pseudomonadati</taxon>
        <taxon>Pseudomonadota</taxon>
        <taxon>Alphaproteobacteria</taxon>
        <taxon>Rhodobacterales</taxon>
        <taxon>Paracoccaceae</taxon>
        <taxon>Tritonibacter</taxon>
    </lineage>
</organism>
<feature type="domain" description="Peptidoglycan binding-like" evidence="1">
    <location>
        <begin position="140"/>
        <end position="178"/>
    </location>
</feature>
<protein>
    <recommendedName>
        <fullName evidence="1">Peptidoglycan binding-like domain-containing protein</fullName>
    </recommendedName>
</protein>
<evidence type="ECO:0000313" key="2">
    <source>
        <dbReference type="EMBL" id="KUP93197.1"/>
    </source>
</evidence>
<dbReference type="Gene3D" id="1.10.101.10">
    <property type="entry name" value="PGBD-like superfamily/PGBD"/>
    <property type="match status" value="1"/>
</dbReference>
<dbReference type="EMBL" id="LPUY01000057">
    <property type="protein sequence ID" value="KUP93197.1"/>
    <property type="molecule type" value="Genomic_DNA"/>
</dbReference>
<dbReference type="InterPro" id="IPR002477">
    <property type="entry name" value="Peptidoglycan-bd-like"/>
</dbReference>
<keyword evidence="3" id="KW-1185">Reference proteome</keyword>